<dbReference type="PANTHER" id="PTHR42918:SF6">
    <property type="entry name" value="ELONGATION FACTOR P--(R)-BETA-LYSINE LIGASE"/>
    <property type="match status" value="1"/>
</dbReference>
<keyword evidence="1" id="KW-0436">Ligase</keyword>
<keyword evidence="6" id="KW-1185">Reference proteome</keyword>
<accession>A0A2U1APG7</accession>
<dbReference type="InterPro" id="IPR006195">
    <property type="entry name" value="aa-tRNA-synth_II"/>
</dbReference>
<dbReference type="GO" id="GO:0006430">
    <property type="term" value="P:lysyl-tRNA aminoacylation"/>
    <property type="evidence" value="ECO:0007669"/>
    <property type="project" value="InterPro"/>
</dbReference>
<dbReference type="GeneID" id="78296437"/>
<dbReference type="SUPFAM" id="SSF55681">
    <property type="entry name" value="Class II aaRS and biotin synthetases"/>
    <property type="match status" value="1"/>
</dbReference>
<proteinExistence type="predicted"/>
<feature type="domain" description="Aminoacyl-transfer RNA synthetases class-II family profile" evidence="4">
    <location>
        <begin position="10"/>
        <end position="296"/>
    </location>
</feature>
<dbReference type="RefSeq" id="WP_116885155.1">
    <property type="nucleotide sequence ID" value="NZ_CABMMC010000194.1"/>
</dbReference>
<dbReference type="GO" id="GO:0005524">
    <property type="term" value="F:ATP binding"/>
    <property type="evidence" value="ECO:0007669"/>
    <property type="project" value="UniProtKB-KW"/>
</dbReference>
<dbReference type="Pfam" id="PF00152">
    <property type="entry name" value="tRNA-synt_2"/>
    <property type="match status" value="1"/>
</dbReference>
<dbReference type="Proteomes" id="UP000245959">
    <property type="component" value="Unassembled WGS sequence"/>
</dbReference>
<dbReference type="InterPro" id="IPR004525">
    <property type="entry name" value="EpmA"/>
</dbReference>
<dbReference type="InterPro" id="IPR045864">
    <property type="entry name" value="aa-tRNA-synth_II/BPL/LPL"/>
</dbReference>
<dbReference type="AlphaFoldDB" id="A0A2U1APG7"/>
<keyword evidence="3" id="KW-0067">ATP-binding</keyword>
<evidence type="ECO:0000313" key="6">
    <source>
        <dbReference type="Proteomes" id="UP000245959"/>
    </source>
</evidence>
<dbReference type="InterPro" id="IPR004364">
    <property type="entry name" value="Aa-tRNA-synt_II"/>
</dbReference>
<evidence type="ECO:0000256" key="3">
    <source>
        <dbReference type="ARBA" id="ARBA00022840"/>
    </source>
</evidence>
<comment type="caution">
    <text evidence="5">The sequence shown here is derived from an EMBL/GenBank/DDBJ whole genome shotgun (WGS) entry which is preliminary data.</text>
</comment>
<protein>
    <submittedName>
        <fullName evidence="5">Lysyl-tRNA synthetase class 2</fullName>
    </submittedName>
</protein>
<keyword evidence="5" id="KW-0030">Aminoacyl-tRNA synthetase</keyword>
<dbReference type="NCBIfam" id="TIGR00462">
    <property type="entry name" value="genX"/>
    <property type="match status" value="1"/>
</dbReference>
<dbReference type="PANTHER" id="PTHR42918">
    <property type="entry name" value="LYSYL-TRNA SYNTHETASE"/>
    <property type="match status" value="1"/>
</dbReference>
<gene>
    <name evidence="5" type="ORF">C8D82_12758</name>
</gene>
<name>A0A2U1APG7_9BACT</name>
<dbReference type="PROSITE" id="PS50862">
    <property type="entry name" value="AA_TRNA_LIGASE_II"/>
    <property type="match status" value="1"/>
</dbReference>
<evidence type="ECO:0000259" key="4">
    <source>
        <dbReference type="PROSITE" id="PS50862"/>
    </source>
</evidence>
<organism evidence="5 6">
    <name type="scientific">Victivallis vadensis</name>
    <dbReference type="NCBI Taxonomy" id="172901"/>
    <lineage>
        <taxon>Bacteria</taxon>
        <taxon>Pseudomonadati</taxon>
        <taxon>Lentisphaerota</taxon>
        <taxon>Lentisphaeria</taxon>
        <taxon>Victivallales</taxon>
        <taxon>Victivallaceae</taxon>
        <taxon>Victivallis</taxon>
    </lineage>
</organism>
<evidence type="ECO:0000256" key="1">
    <source>
        <dbReference type="ARBA" id="ARBA00022598"/>
    </source>
</evidence>
<dbReference type="GO" id="GO:0005829">
    <property type="term" value="C:cytosol"/>
    <property type="evidence" value="ECO:0007669"/>
    <property type="project" value="TreeGrafter"/>
</dbReference>
<reference evidence="5 6" key="1">
    <citation type="submission" date="2018-04" db="EMBL/GenBank/DDBJ databases">
        <title>Genomic Encyclopedia of Type Strains, Phase IV (KMG-IV): sequencing the most valuable type-strain genomes for metagenomic binning, comparative biology and taxonomic classification.</title>
        <authorList>
            <person name="Goeker M."/>
        </authorList>
    </citation>
    <scope>NUCLEOTIDE SEQUENCE [LARGE SCALE GENOMIC DNA]</scope>
    <source>
        <strain evidence="5 6">DSM 14823</strain>
    </source>
</reference>
<dbReference type="EMBL" id="QEKH01000027">
    <property type="protein sequence ID" value="PVY38296.1"/>
    <property type="molecule type" value="Genomic_DNA"/>
</dbReference>
<dbReference type="Gene3D" id="3.30.930.10">
    <property type="entry name" value="Bira Bifunctional Protein, Domain 2"/>
    <property type="match status" value="1"/>
</dbReference>
<dbReference type="GO" id="GO:0000049">
    <property type="term" value="F:tRNA binding"/>
    <property type="evidence" value="ECO:0007669"/>
    <property type="project" value="TreeGrafter"/>
</dbReference>
<dbReference type="OrthoDB" id="9801152at2"/>
<dbReference type="GO" id="GO:0004824">
    <property type="term" value="F:lysine-tRNA ligase activity"/>
    <property type="evidence" value="ECO:0007669"/>
    <property type="project" value="InterPro"/>
</dbReference>
<keyword evidence="2" id="KW-0547">Nucleotide-binding</keyword>
<evidence type="ECO:0000313" key="5">
    <source>
        <dbReference type="EMBL" id="PVY38296.1"/>
    </source>
</evidence>
<sequence length="296" mass="33578">MDKIANLTRRSALFRAIREYFYDRDFIEVETPVKIHAPAPEEFIESVRAEGDFLRTSPELAMKVMLADGFERIFQIGSCFRADEHGRRHREEFTMLEFYARGMEYREQAQFTAGFVAEAARRVLGGESVVYRGREVDLGSHEFITVEEAFRRYAGVSTQEAERQDRFDELMVTKIEPELGRGRLTFLTDYPAGRASLARLRADNPAVAERWELYIEGIELANAFGELTDAAEQKARFRAALEFRAAHGMHPYPAAVEFFAALDRGLPQSSGCAMGLDRLAMIFCDADDIGDVRSDG</sequence>
<evidence type="ECO:0000256" key="2">
    <source>
        <dbReference type="ARBA" id="ARBA00022741"/>
    </source>
</evidence>